<dbReference type="EMBL" id="OW152836">
    <property type="protein sequence ID" value="CAH2056948.1"/>
    <property type="molecule type" value="Genomic_DNA"/>
</dbReference>
<sequence>MRMESQLDYDTSICFYCVCSTSGHSAGCIVRSPWFCEYYRIIRRPNSARDRYRLLFHEDRPAYFRQLSYRVRRTMDEGLLELLDYGGDALCCSHPYGHRRNLHESVRNKIRMLRKKVPKENILAGSPTGDYVDFVVNND</sequence>
<keyword evidence="2" id="KW-1185">Reference proteome</keyword>
<feature type="non-terminal residue" evidence="1">
    <location>
        <position position="139"/>
    </location>
</feature>
<organism evidence="1 2">
    <name type="scientific">Iphiclides podalirius</name>
    <name type="common">scarce swallowtail</name>
    <dbReference type="NCBI Taxonomy" id="110791"/>
    <lineage>
        <taxon>Eukaryota</taxon>
        <taxon>Metazoa</taxon>
        <taxon>Ecdysozoa</taxon>
        <taxon>Arthropoda</taxon>
        <taxon>Hexapoda</taxon>
        <taxon>Insecta</taxon>
        <taxon>Pterygota</taxon>
        <taxon>Neoptera</taxon>
        <taxon>Endopterygota</taxon>
        <taxon>Lepidoptera</taxon>
        <taxon>Glossata</taxon>
        <taxon>Ditrysia</taxon>
        <taxon>Papilionoidea</taxon>
        <taxon>Papilionidae</taxon>
        <taxon>Papilioninae</taxon>
        <taxon>Iphiclides</taxon>
    </lineage>
</organism>
<reference evidence="1" key="1">
    <citation type="submission" date="2022-03" db="EMBL/GenBank/DDBJ databases">
        <authorList>
            <person name="Martin H S."/>
        </authorList>
    </citation>
    <scope>NUCLEOTIDE SEQUENCE</scope>
</reference>
<gene>
    <name evidence="1" type="ORF">IPOD504_LOCUS9884</name>
</gene>
<proteinExistence type="predicted"/>
<evidence type="ECO:0000313" key="1">
    <source>
        <dbReference type="EMBL" id="CAH2056948.1"/>
    </source>
</evidence>
<dbReference type="Proteomes" id="UP000837857">
    <property type="component" value="Chromosome 24"/>
</dbReference>
<evidence type="ECO:0000313" key="2">
    <source>
        <dbReference type="Proteomes" id="UP000837857"/>
    </source>
</evidence>
<accession>A0ABN8IGM5</accession>
<name>A0ABN8IGM5_9NEOP</name>
<protein>
    <submittedName>
        <fullName evidence="1">Uncharacterized protein</fullName>
    </submittedName>
</protein>